<name>A0A5B8U8S5_9ACTN</name>
<evidence type="ECO:0000313" key="2">
    <source>
        <dbReference type="Proteomes" id="UP000321805"/>
    </source>
</evidence>
<gene>
    <name evidence="1" type="ORF">FSW04_19430</name>
</gene>
<dbReference type="InterPro" id="IPR011008">
    <property type="entry name" value="Dimeric_a/b-barrel"/>
</dbReference>
<keyword evidence="2" id="KW-1185">Reference proteome</keyword>
<evidence type="ECO:0000313" key="1">
    <source>
        <dbReference type="EMBL" id="QEC49526.1"/>
    </source>
</evidence>
<dbReference type="SUPFAM" id="SSF54909">
    <property type="entry name" value="Dimeric alpha+beta barrel"/>
    <property type="match status" value="1"/>
</dbReference>
<dbReference type="EMBL" id="CP042430">
    <property type="protein sequence ID" value="QEC49526.1"/>
    <property type="molecule type" value="Genomic_DNA"/>
</dbReference>
<evidence type="ECO:0008006" key="3">
    <source>
        <dbReference type="Google" id="ProtNLM"/>
    </source>
</evidence>
<dbReference type="RefSeq" id="WP_146921892.1">
    <property type="nucleotide sequence ID" value="NZ_CP042430.1"/>
</dbReference>
<proteinExistence type="predicted"/>
<accession>A0A5B8U8S5</accession>
<dbReference type="Proteomes" id="UP000321805">
    <property type="component" value="Chromosome"/>
</dbReference>
<organism evidence="1 2">
    <name type="scientific">Baekduia soli</name>
    <dbReference type="NCBI Taxonomy" id="496014"/>
    <lineage>
        <taxon>Bacteria</taxon>
        <taxon>Bacillati</taxon>
        <taxon>Actinomycetota</taxon>
        <taxon>Thermoleophilia</taxon>
        <taxon>Solirubrobacterales</taxon>
        <taxon>Baekduiaceae</taxon>
        <taxon>Baekduia</taxon>
    </lineage>
</organism>
<protein>
    <recommendedName>
        <fullName evidence="3">DUF4286 family protein</fullName>
    </recommendedName>
</protein>
<dbReference type="KEGG" id="bsol:FSW04_19430"/>
<reference evidence="1 2" key="1">
    <citation type="journal article" date="2018" name="J. Microbiol.">
        <title>Baekduia soli gen. nov., sp. nov., a novel bacterium isolated from the soil of Baekdu Mountain and proposal of a novel family name, Baekduiaceae fam. nov.</title>
        <authorList>
            <person name="An D.S."/>
            <person name="Siddiqi M.Z."/>
            <person name="Kim K.H."/>
            <person name="Yu H.S."/>
            <person name="Im W.T."/>
        </authorList>
    </citation>
    <scope>NUCLEOTIDE SEQUENCE [LARGE SCALE GENOMIC DNA]</scope>
    <source>
        <strain evidence="1 2">BR7-21</strain>
    </source>
</reference>
<sequence>MPQAVYVVLTSPASPEREDEYNAWYDDVHLPEVTAVPGVTSARRYRMSEAQGRRFAELPGNHRYVALYHLDADDLAGVLDEIAARVADGRIVMSDALGADPAPVAVVFEAF</sequence>
<dbReference type="Gene3D" id="3.30.70.100">
    <property type="match status" value="1"/>
</dbReference>
<dbReference type="AlphaFoldDB" id="A0A5B8U8S5"/>
<dbReference type="OrthoDB" id="3481501at2"/>